<feature type="domain" description="FAD-dependent oxidoreductase 2 FAD-binding" evidence="5">
    <location>
        <begin position="18"/>
        <end position="115"/>
    </location>
</feature>
<reference evidence="6 7" key="1">
    <citation type="submission" date="2020-08" db="EMBL/GenBank/DDBJ databases">
        <title>Genomic Encyclopedia of Type Strains, Phase IV (KMG-IV): sequencing the most valuable type-strain genomes for metagenomic binning, comparative biology and taxonomic classification.</title>
        <authorList>
            <person name="Goeker M."/>
        </authorList>
    </citation>
    <scope>NUCLEOTIDE SEQUENCE [LARGE SCALE GENOMIC DNA]</scope>
    <source>
        <strain evidence="6 7">DSM 7465</strain>
    </source>
</reference>
<gene>
    <name evidence="6" type="ORF">HNQ99_002537</name>
</gene>
<evidence type="ECO:0000256" key="2">
    <source>
        <dbReference type="ARBA" id="ARBA00022630"/>
    </source>
</evidence>
<dbReference type="PANTHER" id="PTHR43400:SF10">
    <property type="entry name" value="3-OXOSTEROID 1-DEHYDROGENASE"/>
    <property type="match status" value="1"/>
</dbReference>
<evidence type="ECO:0000313" key="6">
    <source>
        <dbReference type="EMBL" id="MBB4642215.1"/>
    </source>
</evidence>
<evidence type="ECO:0000256" key="1">
    <source>
        <dbReference type="ARBA" id="ARBA00001974"/>
    </source>
</evidence>
<organism evidence="6 7">
    <name type="scientific">Rhizorhapis suberifaciens</name>
    <name type="common">corky root of lettuce</name>
    <dbReference type="NCBI Taxonomy" id="13656"/>
    <lineage>
        <taxon>Bacteria</taxon>
        <taxon>Pseudomonadati</taxon>
        <taxon>Pseudomonadota</taxon>
        <taxon>Alphaproteobacteria</taxon>
        <taxon>Sphingomonadales</taxon>
        <taxon>Sphingomonadaceae</taxon>
        <taxon>Rhizorhapis</taxon>
    </lineage>
</organism>
<keyword evidence="2" id="KW-0285">Flavoprotein</keyword>
<dbReference type="SUPFAM" id="SSF56425">
    <property type="entry name" value="Succinate dehydrogenase/fumarate reductase flavoprotein, catalytic domain"/>
    <property type="match status" value="1"/>
</dbReference>
<dbReference type="GO" id="GO:0016491">
    <property type="term" value="F:oxidoreductase activity"/>
    <property type="evidence" value="ECO:0007669"/>
    <property type="project" value="UniProtKB-KW"/>
</dbReference>
<dbReference type="Gene3D" id="3.50.50.60">
    <property type="entry name" value="FAD/NAD(P)-binding domain"/>
    <property type="match status" value="1"/>
</dbReference>
<accession>A0A840HVY2</accession>
<dbReference type="SUPFAM" id="SSF51905">
    <property type="entry name" value="FAD/NAD(P)-binding domain"/>
    <property type="match status" value="1"/>
</dbReference>
<protein>
    <submittedName>
        <fullName evidence="6">Succinate dehydrogenase/fumarate reductase flavoprotein subunit</fullName>
    </submittedName>
</protein>
<evidence type="ECO:0000259" key="5">
    <source>
        <dbReference type="Pfam" id="PF00890"/>
    </source>
</evidence>
<evidence type="ECO:0000313" key="7">
    <source>
        <dbReference type="Proteomes" id="UP000575068"/>
    </source>
</evidence>
<dbReference type="EMBL" id="JACHOV010000009">
    <property type="protein sequence ID" value="MBB4642215.1"/>
    <property type="molecule type" value="Genomic_DNA"/>
</dbReference>
<evidence type="ECO:0000256" key="4">
    <source>
        <dbReference type="ARBA" id="ARBA00023002"/>
    </source>
</evidence>
<name>A0A840HVY2_9SPHN</name>
<proteinExistence type="predicted"/>
<keyword evidence="4" id="KW-0560">Oxidoreductase</keyword>
<keyword evidence="3" id="KW-0274">FAD</keyword>
<evidence type="ECO:0000256" key="3">
    <source>
        <dbReference type="ARBA" id="ARBA00022827"/>
    </source>
</evidence>
<dbReference type="Pfam" id="PF00890">
    <property type="entry name" value="FAD_binding_2"/>
    <property type="match status" value="1"/>
</dbReference>
<dbReference type="Gene3D" id="3.90.700.10">
    <property type="entry name" value="Succinate dehydrogenase/fumarate reductase flavoprotein, catalytic domain"/>
    <property type="match status" value="1"/>
</dbReference>
<feature type="non-terminal residue" evidence="6">
    <location>
        <position position="1"/>
    </location>
</feature>
<dbReference type="InterPro" id="IPR003953">
    <property type="entry name" value="FAD-dep_OxRdtase_2_FAD-bd"/>
</dbReference>
<keyword evidence="7" id="KW-1185">Reference proteome</keyword>
<dbReference type="GO" id="GO:0008202">
    <property type="term" value="P:steroid metabolic process"/>
    <property type="evidence" value="ECO:0007669"/>
    <property type="project" value="UniProtKB-ARBA"/>
</dbReference>
<dbReference type="InterPro" id="IPR027477">
    <property type="entry name" value="Succ_DH/fumarate_Rdtase_cat_sf"/>
</dbReference>
<dbReference type="InterPro" id="IPR050315">
    <property type="entry name" value="FAD-oxidoreductase_2"/>
</dbReference>
<dbReference type="Proteomes" id="UP000575068">
    <property type="component" value="Unassembled WGS sequence"/>
</dbReference>
<dbReference type="InterPro" id="IPR036188">
    <property type="entry name" value="FAD/NAD-bd_sf"/>
</dbReference>
<dbReference type="AlphaFoldDB" id="A0A840HVY2"/>
<dbReference type="RefSeq" id="WP_184476006.1">
    <property type="nucleotide sequence ID" value="NZ_JACHOV010000009.1"/>
</dbReference>
<dbReference type="PANTHER" id="PTHR43400">
    <property type="entry name" value="FUMARATE REDUCTASE"/>
    <property type="match status" value="1"/>
</dbReference>
<sequence>GRVKVADTIAELAKRADIDPICLEATVERYNHFMDEGEDQDFFKKAEKLYPIRTGPFYAVEIRATAMVSCHSGLEIDSDGQVIDGRGLIIPGLYAGGEVLGCTLGRRYIGGGIGIANALTFGRVAGESAAKGCATHRA</sequence>
<comment type="caution">
    <text evidence="6">The sequence shown here is derived from an EMBL/GenBank/DDBJ whole genome shotgun (WGS) entry which is preliminary data.</text>
</comment>
<comment type="cofactor">
    <cofactor evidence="1">
        <name>FAD</name>
        <dbReference type="ChEBI" id="CHEBI:57692"/>
    </cofactor>
</comment>